<evidence type="ECO:0000313" key="4">
    <source>
        <dbReference type="Proteomes" id="UP000216779"/>
    </source>
</evidence>
<feature type="domain" description="Glycosyl transferase family 28 C-terminal" evidence="2">
    <location>
        <begin position="130"/>
        <end position="260"/>
    </location>
</feature>
<organism evidence="3 4">
    <name type="scientific">Acidithiobacillus ferrivorans</name>
    <dbReference type="NCBI Taxonomy" id="160808"/>
    <lineage>
        <taxon>Bacteria</taxon>
        <taxon>Pseudomonadati</taxon>
        <taxon>Pseudomonadota</taxon>
        <taxon>Acidithiobacillia</taxon>
        <taxon>Acidithiobacillales</taxon>
        <taxon>Acidithiobacillaceae</taxon>
        <taxon>Acidithiobacillus</taxon>
    </lineage>
</organism>
<sequence length="310" mass="33757">MKDTARRFQPDVLLVDHAPQGMKKELLPVFEVLRSESPATRIVLGLRDVIDTPEIVRNNWENAGVYDTLEEVYDRILVYGNADLFDVASLYGLSDEVSAKLTYCGYVSRHRYGTSARDDVEDFVLGIAGGGGDGAEVLAATLSASAALARRCVVTTGPLMSEPDRRVLERVAASHDHASIVEFVSDPSEMMSRAKVVVTMGGYNSLCELIALRASTVVIPRVHPRREQAIRAQMFADLGIVSVELPGEDLASRLRDTLARVIDSEEVTSSTVLDLGGLDRIETALELEASASRRHAESHRTARSTSKASS</sequence>
<gene>
    <name evidence="3" type="ORF">B7Z70_15845</name>
</gene>
<dbReference type="AlphaFoldDB" id="A0A257SF46"/>
<proteinExistence type="predicted"/>
<feature type="region of interest" description="Disordered" evidence="1">
    <location>
        <begin position="290"/>
        <end position="310"/>
    </location>
</feature>
<dbReference type="Gene3D" id="3.40.50.2000">
    <property type="entry name" value="Glycogen Phosphorylase B"/>
    <property type="match status" value="1"/>
</dbReference>
<evidence type="ECO:0000259" key="2">
    <source>
        <dbReference type="Pfam" id="PF04101"/>
    </source>
</evidence>
<dbReference type="PANTHER" id="PTHR21015:SF28">
    <property type="entry name" value="SLL1722 PROTEIN"/>
    <property type="match status" value="1"/>
</dbReference>
<comment type="caution">
    <text evidence="3">The sequence shown here is derived from an EMBL/GenBank/DDBJ whole genome shotgun (WGS) entry which is preliminary data.</text>
</comment>
<name>A0A257SF46_9PROT</name>
<dbReference type="SUPFAM" id="SSF53756">
    <property type="entry name" value="UDP-Glycosyltransferase/glycogen phosphorylase"/>
    <property type="match status" value="1"/>
</dbReference>
<dbReference type="Proteomes" id="UP000216779">
    <property type="component" value="Unassembled WGS sequence"/>
</dbReference>
<accession>A0A257SF46</accession>
<evidence type="ECO:0000313" key="3">
    <source>
        <dbReference type="EMBL" id="OYV71828.1"/>
    </source>
</evidence>
<protein>
    <recommendedName>
        <fullName evidence="2">Glycosyl transferase family 28 C-terminal domain-containing protein</fullName>
    </recommendedName>
</protein>
<evidence type="ECO:0000256" key="1">
    <source>
        <dbReference type="SAM" id="MobiDB-lite"/>
    </source>
</evidence>
<dbReference type="Pfam" id="PF04101">
    <property type="entry name" value="Glyco_tran_28_C"/>
    <property type="match status" value="1"/>
</dbReference>
<dbReference type="InterPro" id="IPR007235">
    <property type="entry name" value="Glyco_trans_28_C"/>
</dbReference>
<dbReference type="PANTHER" id="PTHR21015">
    <property type="entry name" value="UDP-N-ACETYLGLUCOSAMINE--N-ACETYLMURAMYL-(PENTAPEPTIDE) PYROPHOSPHORYL-UNDECAPRENOL N-ACETYLGLUCOSAMINE TRANSFERASE 1"/>
    <property type="match status" value="1"/>
</dbReference>
<reference evidence="3 4" key="1">
    <citation type="submission" date="2017-03" db="EMBL/GenBank/DDBJ databases">
        <title>Lifting the veil on microbial sulfur biogeochemistry in mining wastewaters.</title>
        <authorList>
            <person name="Kantor R.S."/>
            <person name="Colenbrander Nelson T."/>
            <person name="Marshall S."/>
            <person name="Bennett D."/>
            <person name="Apte S."/>
            <person name="Camacho D."/>
            <person name="Thomas B.C."/>
            <person name="Warren L.A."/>
            <person name="Banfield J.F."/>
        </authorList>
    </citation>
    <scope>NUCLEOTIDE SEQUENCE [LARGE SCALE GENOMIC DNA]</scope>
    <source>
        <strain evidence="3">21-59-9</strain>
    </source>
</reference>
<dbReference type="EMBL" id="NCBC01000975">
    <property type="protein sequence ID" value="OYV71828.1"/>
    <property type="molecule type" value="Genomic_DNA"/>
</dbReference>
<dbReference type="GO" id="GO:0016758">
    <property type="term" value="F:hexosyltransferase activity"/>
    <property type="evidence" value="ECO:0007669"/>
    <property type="project" value="InterPro"/>
</dbReference>